<feature type="transmembrane region" description="Helical" evidence="6">
    <location>
        <begin position="81"/>
        <end position="101"/>
    </location>
</feature>
<dbReference type="Pfam" id="PF05978">
    <property type="entry name" value="UNC-93"/>
    <property type="match status" value="1"/>
</dbReference>
<feature type="transmembrane region" description="Helical" evidence="6">
    <location>
        <begin position="302"/>
        <end position="322"/>
    </location>
</feature>
<dbReference type="InterPro" id="IPR051951">
    <property type="entry name" value="UNC-93_regulatory"/>
</dbReference>
<sequence>MEEKQAVKQQGNNCITRVNEVNQGDDTESTPFTKTSDERVQLSKWQPLSQLFVLAVVYMLGYSPLATLLNLERVLNPEIGIYALMCIFGGSVCSIVTAPVIAKHLGAKGSVLLGWFCQALFIGAHFYMVPYVILPVAFLVGIGHAQNWITNAVFVTALGLQYSEITGRPQGEVMGMFQGIFFTIFQFSGMWGNLVSALVLNSPADDTSGNGSTSHAQGGNLSALCGRLVGSAFVIALIFLKDVKSTAGDSLHSLRDFLGTIGRLIFKQKMALMLPAFMLVPAGQTFILTEFITAFVSCEIGIQYNGWSAMFFYGGLILGSALTSRLVKHVGWLTWATCFRIRSGLSLSQCAAPCM</sequence>
<dbReference type="RefSeq" id="XP_013402515.1">
    <property type="nucleotide sequence ID" value="XM_013547061.1"/>
</dbReference>
<feature type="transmembrane region" description="Helical" evidence="6">
    <location>
        <begin position="113"/>
        <end position="142"/>
    </location>
</feature>
<feature type="transmembrane region" description="Helical" evidence="6">
    <location>
        <begin position="148"/>
        <end position="167"/>
    </location>
</feature>
<dbReference type="GO" id="GO:0016020">
    <property type="term" value="C:membrane"/>
    <property type="evidence" value="ECO:0007669"/>
    <property type="project" value="UniProtKB-SubCell"/>
</dbReference>
<gene>
    <name evidence="8" type="primary">LOC106168123</name>
</gene>
<dbReference type="AlphaFoldDB" id="A0A1S3IWF0"/>
<dbReference type="GeneID" id="106168123"/>
<protein>
    <submittedName>
        <fullName evidence="8">Protein unc-93 homolog A-like</fullName>
    </submittedName>
</protein>
<evidence type="ECO:0000256" key="3">
    <source>
        <dbReference type="ARBA" id="ARBA00022692"/>
    </source>
</evidence>
<evidence type="ECO:0000256" key="2">
    <source>
        <dbReference type="ARBA" id="ARBA00009172"/>
    </source>
</evidence>
<keyword evidence="5 6" id="KW-0472">Membrane</keyword>
<dbReference type="PANTHER" id="PTHR19444:SF13">
    <property type="entry name" value="PROTEIN UNC-93 HOMOLOG A"/>
    <property type="match status" value="1"/>
</dbReference>
<keyword evidence="4 6" id="KW-1133">Transmembrane helix</keyword>
<dbReference type="PANTHER" id="PTHR19444">
    <property type="entry name" value="UNC-93 RELATED"/>
    <property type="match status" value="1"/>
</dbReference>
<keyword evidence="7" id="KW-1185">Reference proteome</keyword>
<feature type="transmembrane region" description="Helical" evidence="6">
    <location>
        <begin position="272"/>
        <end position="296"/>
    </location>
</feature>
<dbReference type="OrthoDB" id="78663at2759"/>
<evidence type="ECO:0000256" key="4">
    <source>
        <dbReference type="ARBA" id="ARBA00022989"/>
    </source>
</evidence>
<keyword evidence="3 6" id="KW-0812">Transmembrane</keyword>
<comment type="similarity">
    <text evidence="2">Belongs to the unc-93 family.</text>
</comment>
<evidence type="ECO:0000256" key="6">
    <source>
        <dbReference type="SAM" id="Phobius"/>
    </source>
</evidence>
<dbReference type="Proteomes" id="UP000085678">
    <property type="component" value="Unplaced"/>
</dbReference>
<evidence type="ECO:0000256" key="5">
    <source>
        <dbReference type="ARBA" id="ARBA00023136"/>
    </source>
</evidence>
<proteinExistence type="inferred from homology"/>
<dbReference type="SUPFAM" id="SSF103473">
    <property type="entry name" value="MFS general substrate transporter"/>
    <property type="match status" value="1"/>
</dbReference>
<comment type="subcellular location">
    <subcellularLocation>
        <location evidence="1">Membrane</location>
        <topology evidence="1">Multi-pass membrane protein</topology>
    </subcellularLocation>
</comment>
<dbReference type="InParanoid" id="A0A1S3IWF0"/>
<evidence type="ECO:0000313" key="8">
    <source>
        <dbReference type="RefSeq" id="XP_013402515.1"/>
    </source>
</evidence>
<dbReference type="InterPro" id="IPR036259">
    <property type="entry name" value="MFS_trans_sf"/>
</dbReference>
<feature type="transmembrane region" description="Helical" evidence="6">
    <location>
        <begin position="179"/>
        <end position="200"/>
    </location>
</feature>
<feature type="transmembrane region" description="Helical" evidence="6">
    <location>
        <begin position="220"/>
        <end position="240"/>
    </location>
</feature>
<dbReference type="InterPro" id="IPR010291">
    <property type="entry name" value="Ion_channel_UNC-93"/>
</dbReference>
<name>A0A1S3IWF0_LINAN</name>
<organism evidence="7 8">
    <name type="scientific">Lingula anatina</name>
    <name type="common">Brachiopod</name>
    <name type="synonym">Lingula unguis</name>
    <dbReference type="NCBI Taxonomy" id="7574"/>
    <lineage>
        <taxon>Eukaryota</taxon>
        <taxon>Metazoa</taxon>
        <taxon>Spiralia</taxon>
        <taxon>Lophotrochozoa</taxon>
        <taxon>Brachiopoda</taxon>
        <taxon>Linguliformea</taxon>
        <taxon>Lingulata</taxon>
        <taxon>Lingulida</taxon>
        <taxon>Linguloidea</taxon>
        <taxon>Lingulidae</taxon>
        <taxon>Lingula</taxon>
    </lineage>
</organism>
<feature type="transmembrane region" description="Helical" evidence="6">
    <location>
        <begin position="51"/>
        <end position="69"/>
    </location>
</feature>
<dbReference type="KEGG" id="lak:106168123"/>
<evidence type="ECO:0000256" key="1">
    <source>
        <dbReference type="ARBA" id="ARBA00004141"/>
    </source>
</evidence>
<evidence type="ECO:0000313" key="7">
    <source>
        <dbReference type="Proteomes" id="UP000085678"/>
    </source>
</evidence>
<accession>A0A1S3IWF0</accession>
<reference evidence="8" key="1">
    <citation type="submission" date="2025-08" db="UniProtKB">
        <authorList>
            <consortium name="RefSeq"/>
        </authorList>
    </citation>
    <scope>IDENTIFICATION</scope>
    <source>
        <tissue evidence="8">Gonads</tissue>
    </source>
</reference>